<reference evidence="2 3" key="1">
    <citation type="journal article" date="2024" name="Chem. Sci.">
        <title>Discovery of megapolipeptins by genome mining of a Burkholderiales bacteria collection.</title>
        <authorList>
            <person name="Paulo B.S."/>
            <person name="Recchia M.J.J."/>
            <person name="Lee S."/>
            <person name="Fergusson C.H."/>
            <person name="Romanowski S.B."/>
            <person name="Hernandez A."/>
            <person name="Krull N."/>
            <person name="Liu D.Y."/>
            <person name="Cavanagh H."/>
            <person name="Bos A."/>
            <person name="Gray C.A."/>
            <person name="Murphy B.T."/>
            <person name="Linington R.G."/>
            <person name="Eustaquio A.S."/>
        </authorList>
    </citation>
    <scope>NUCLEOTIDE SEQUENCE [LARGE SCALE GENOMIC DNA]</scope>
    <source>
        <strain evidence="2 3">RL16-012-BIC-B</strain>
    </source>
</reference>
<dbReference type="SUPFAM" id="SSF51905">
    <property type="entry name" value="FAD/NAD(P)-binding domain"/>
    <property type="match status" value="1"/>
</dbReference>
<dbReference type="EMBL" id="JAQQFN010000021">
    <property type="protein sequence ID" value="MFL9886461.1"/>
    <property type="molecule type" value="Genomic_DNA"/>
</dbReference>
<dbReference type="EC" id="4.2.1.53" evidence="2"/>
<dbReference type="NCBIfam" id="NF010584">
    <property type="entry name" value="PRK13977.1"/>
    <property type="match status" value="1"/>
</dbReference>
<dbReference type="InterPro" id="IPR036188">
    <property type="entry name" value="FAD/NAD-bd_sf"/>
</dbReference>
<feature type="region of interest" description="Disordered" evidence="1">
    <location>
        <begin position="42"/>
        <end position="69"/>
    </location>
</feature>
<dbReference type="GO" id="GO:0050151">
    <property type="term" value="F:oleate hydratase activity"/>
    <property type="evidence" value="ECO:0007669"/>
    <property type="project" value="UniProtKB-EC"/>
</dbReference>
<accession>A0ABW8ZVB0</accession>
<gene>
    <name evidence="2" type="ORF">PQR66_25695</name>
</gene>
<proteinExistence type="predicted"/>
<comment type="caution">
    <text evidence="2">The sequence shown here is derived from an EMBL/GenBank/DDBJ whole genome shotgun (WGS) entry which is preliminary data.</text>
</comment>
<keyword evidence="3" id="KW-1185">Reference proteome</keyword>
<protein>
    <submittedName>
        <fullName evidence="2">Oleate hydratase</fullName>
        <ecNumber evidence="2">4.2.1.53</ecNumber>
    </submittedName>
</protein>
<evidence type="ECO:0000313" key="3">
    <source>
        <dbReference type="Proteomes" id="UP001629249"/>
    </source>
</evidence>
<evidence type="ECO:0000313" key="2">
    <source>
        <dbReference type="EMBL" id="MFL9886461.1"/>
    </source>
</evidence>
<dbReference type="Pfam" id="PF06100">
    <property type="entry name" value="MCRA"/>
    <property type="match status" value="1"/>
</dbReference>
<evidence type="ECO:0000256" key="1">
    <source>
        <dbReference type="SAM" id="MobiDB-lite"/>
    </source>
</evidence>
<sequence length="718" mass="80202">MTEGCNCRAFVDMYSYDIQTSQICERRVWRCQGMSVAHPVSIRLPSGSGRAQNSDSSERGVMSTTEPVNEPGKVFTVEADASTAYWHNSPANAFPPPDMMGAYMRNRPVPGQAVEGRKAWIIGSGIAGLAAAFYMIRDGGMAGADITILDALQVEGGSLDGAGNPEEGYIIRGGREMNWNYDNLWDLFQDIQALELPEGYSVLDEYRLVNDNDPNYSKARLMHKQGQVRDFSTFGLSKSQQWELIRLLLKRKEDLDDVTIEQYFSPGFLETNFWYFWRSMFAFENWQSLLEMKLYMHRFLDAIDGLADMSALVFPKYNQFDSLVRPLVNHLTQRGVKVQFGTRAYDLDMSVDGEAHTVTGIRARVSGVDTVIPVGPKDVVFALTGSMTEGTAYGDMDHAPVLERSRHDPGDESDWALWKNLATKSPVFGKPEKFYGDTDRSMWESVTLTCKPSPLVERLKELSVNDPYSGKTVTGGIITFTDSNWVLSVTCNRQPHFPDQPKDVLVLWAYALLMDKDGNHVQKPMPACTGHEILAELCYHLGIADQIDAVVANTKVRLALMPYITAMFMPRAAGDRPHVVPRGCTNLGLMGQFVETSNDIIFTMDSSIRTARIAVYTLLGLRKQVPDISPTQYDIRSILKAARALNNNEPFPGERLLHRVLGKTYYAHILPPLPDHEGSTRETVEDELGRLLGKGGQALGAIGGWLEQIRESFSSRRS</sequence>
<dbReference type="InterPro" id="IPR010354">
    <property type="entry name" value="Oleate_hydratase"/>
</dbReference>
<dbReference type="Proteomes" id="UP001629249">
    <property type="component" value="Unassembled WGS sequence"/>
</dbReference>
<name>A0ABW8ZVB0_9BURK</name>
<dbReference type="PANTHER" id="PTHR37417:SF3">
    <property type="entry name" value="MYOSIN-CROSSREACTIVE PROTEIN"/>
    <property type="match status" value="1"/>
</dbReference>
<dbReference type="PANTHER" id="PTHR37417">
    <property type="entry name" value="67 KDA MYOSIN-CROSS-REACTIVE ANTIGEN FAMILY PROTEIN (AFU_ORTHOLOGUE AFUA_5G09970)"/>
    <property type="match status" value="1"/>
</dbReference>
<dbReference type="Gene3D" id="3.30.9.80">
    <property type="match status" value="1"/>
</dbReference>
<dbReference type="RefSeq" id="WP_408331193.1">
    <property type="nucleotide sequence ID" value="NZ_JAQQFH010000019.1"/>
</dbReference>
<organism evidence="2 3">
    <name type="scientific">Paraburkholderia agricolaris</name>
    <dbReference type="NCBI Taxonomy" id="2152888"/>
    <lineage>
        <taxon>Bacteria</taxon>
        <taxon>Pseudomonadati</taxon>
        <taxon>Pseudomonadota</taxon>
        <taxon>Betaproteobacteria</taxon>
        <taxon>Burkholderiales</taxon>
        <taxon>Burkholderiaceae</taxon>
        <taxon>Paraburkholderia</taxon>
    </lineage>
</organism>
<dbReference type="Gene3D" id="3.50.50.60">
    <property type="entry name" value="FAD/NAD(P)-binding domain"/>
    <property type="match status" value="2"/>
</dbReference>
<keyword evidence="2" id="KW-0456">Lyase</keyword>